<dbReference type="InterPro" id="IPR038461">
    <property type="entry name" value="Schlafen_AlbA_2_dom_sf"/>
</dbReference>
<evidence type="ECO:0000313" key="2">
    <source>
        <dbReference type="EMBL" id="MCF6774223.1"/>
    </source>
</evidence>
<dbReference type="InterPro" id="IPR036390">
    <property type="entry name" value="WH_DNA-bd_sf"/>
</dbReference>
<dbReference type="PANTHER" id="PTHR30595">
    <property type="entry name" value="GLPR-RELATED TRANSCRIPTIONAL REPRESSOR"/>
    <property type="match status" value="1"/>
</dbReference>
<gene>
    <name evidence="2" type="ORF">L3H44_07345</name>
</gene>
<protein>
    <submittedName>
        <fullName evidence="2">DNA binding domain-containing protein</fullName>
    </submittedName>
</protein>
<dbReference type="Pfam" id="PF13749">
    <property type="entry name" value="HATPase_c_4"/>
    <property type="match status" value="1"/>
</dbReference>
<dbReference type="EMBL" id="JAKJKU010000003">
    <property type="protein sequence ID" value="MCF6774223.1"/>
    <property type="molecule type" value="Genomic_DNA"/>
</dbReference>
<evidence type="ECO:0000259" key="1">
    <source>
        <dbReference type="Pfam" id="PF04326"/>
    </source>
</evidence>
<sequence length="492" mass="54801">MQEQELKEVVAKLRKTGTDTATIEVKSAQCRLPRDLAASIVAFANTRGGTVILGLDENSGFSAHQKFPAQRIRDAFENMCSQTIVPAIRPTFLDIIPFEESSVVVASIPEADERNKPVYLKNKGKYQGSYVRVADGDHKLERYEIDRLIEQSHQPTWDQEIVAEATIADLDQDILQQLLERERTLHPRLFGKADDDTALQRLNIAKKDSQDVLRPTLAGLLSCGEYPQQFFPQLSVVFTHYTGDRKSSDHRGVRYLDSHSAEGPIPVMLEETIQKVQSVSARGGIIHGNRRYDLFDFPPVAVREAVANALLHRDYSPEARGTQVQVNVYTDRMEVINPGGLYGAVTLRTLGTSGISSSRNEALARILASTPYPGGGFVVENRGSGYQEIVDTLHRELFPPPIPRSSLERFSLEFLQRNATKAESQAKTGRTARSAIISYLQEHSSASSRDLAAASGYSLGTVRRVLTELLQEELVERTEPARSPKQRYRLLA</sequence>
<dbReference type="Proteomes" id="UP001200604">
    <property type="component" value="Unassembled WGS sequence"/>
</dbReference>
<dbReference type="Gene3D" id="3.30.565.60">
    <property type="match status" value="1"/>
</dbReference>
<reference evidence="2 3" key="1">
    <citation type="submission" date="2022-01" db="EMBL/GenBank/DDBJ databases">
        <title>Identification and Characterization of Corynebacterium sp.</title>
        <authorList>
            <person name="Luo Q."/>
            <person name="Qu P."/>
            <person name="Chen Q."/>
        </authorList>
    </citation>
    <scope>NUCLEOTIDE SEQUENCE [LARGE SCALE GENOMIC DNA]</scope>
    <source>
        <strain evidence="2 3">MC-12</strain>
    </source>
</reference>
<dbReference type="InterPro" id="IPR038475">
    <property type="entry name" value="RecG_C_sf"/>
</dbReference>
<dbReference type="Pfam" id="PF13412">
    <property type="entry name" value="HTH_24"/>
    <property type="match status" value="1"/>
</dbReference>
<dbReference type="InterPro" id="IPR007421">
    <property type="entry name" value="Schlafen_AlbA_2_dom"/>
</dbReference>
<proteinExistence type="predicted"/>
<dbReference type="Gene3D" id="3.30.950.30">
    <property type="entry name" value="Schlafen, AAA domain"/>
    <property type="match status" value="1"/>
</dbReference>
<dbReference type="PANTHER" id="PTHR30595:SF6">
    <property type="entry name" value="SCHLAFEN ALBA-2 DOMAIN-CONTAINING PROTEIN"/>
    <property type="match status" value="1"/>
</dbReference>
<dbReference type="InterPro" id="IPR036388">
    <property type="entry name" value="WH-like_DNA-bd_sf"/>
</dbReference>
<keyword evidence="3" id="KW-1185">Reference proteome</keyword>
<dbReference type="SUPFAM" id="SSF46785">
    <property type="entry name" value="Winged helix' DNA-binding domain"/>
    <property type="match status" value="1"/>
</dbReference>
<organism evidence="2 3">
    <name type="scientific">Corynebacterium parakroppenstedtii</name>
    <dbReference type="NCBI Taxonomy" id="2828363"/>
    <lineage>
        <taxon>Bacteria</taxon>
        <taxon>Bacillati</taxon>
        <taxon>Actinomycetota</taxon>
        <taxon>Actinomycetes</taxon>
        <taxon>Mycobacteriales</taxon>
        <taxon>Corynebacteriaceae</taxon>
        <taxon>Corynebacterium</taxon>
    </lineage>
</organism>
<dbReference type="Gene3D" id="1.10.10.10">
    <property type="entry name" value="Winged helix-like DNA-binding domain superfamily/Winged helix DNA-binding domain"/>
    <property type="match status" value="1"/>
</dbReference>
<comment type="caution">
    <text evidence="2">The sequence shown here is derived from an EMBL/GenBank/DDBJ whole genome shotgun (WGS) entry which is preliminary data.</text>
</comment>
<dbReference type="GeneID" id="92726779"/>
<dbReference type="Pfam" id="PF04326">
    <property type="entry name" value="SLFN_AlbA_2"/>
    <property type="match status" value="1"/>
</dbReference>
<name>A0ABS9HMY5_9CORY</name>
<feature type="domain" description="Schlafen AlbA-2" evidence="1">
    <location>
        <begin position="21"/>
        <end position="140"/>
    </location>
</feature>
<evidence type="ECO:0000313" key="3">
    <source>
        <dbReference type="Proteomes" id="UP001200604"/>
    </source>
</evidence>
<accession>A0ABS9HMY5</accession>
<dbReference type="RefSeq" id="WP_046203268.1">
    <property type="nucleotide sequence ID" value="NZ_JAFFSY010000002.1"/>
</dbReference>